<dbReference type="SUPFAM" id="SSF81301">
    <property type="entry name" value="Nucleotidyltransferase"/>
    <property type="match status" value="1"/>
</dbReference>
<dbReference type="EMBL" id="CP037423">
    <property type="protein sequence ID" value="QDV46090.1"/>
    <property type="molecule type" value="Genomic_DNA"/>
</dbReference>
<dbReference type="Proteomes" id="UP000319004">
    <property type="component" value="Chromosome"/>
</dbReference>
<proteinExistence type="predicted"/>
<evidence type="ECO:0000313" key="1">
    <source>
        <dbReference type="EMBL" id="QDV46090.1"/>
    </source>
</evidence>
<dbReference type="OrthoDB" id="5519456at2"/>
<keyword evidence="2" id="KW-1185">Reference proteome</keyword>
<organism evidence="1 2">
    <name type="scientific">Stieleria neptunia</name>
    <dbReference type="NCBI Taxonomy" id="2527979"/>
    <lineage>
        <taxon>Bacteria</taxon>
        <taxon>Pseudomonadati</taxon>
        <taxon>Planctomycetota</taxon>
        <taxon>Planctomycetia</taxon>
        <taxon>Pirellulales</taxon>
        <taxon>Pirellulaceae</taxon>
        <taxon>Stieleria</taxon>
    </lineage>
</organism>
<reference evidence="1 2" key="1">
    <citation type="submission" date="2019-03" db="EMBL/GenBank/DDBJ databases">
        <title>Deep-cultivation of Planctomycetes and their phenomic and genomic characterization uncovers novel biology.</title>
        <authorList>
            <person name="Wiegand S."/>
            <person name="Jogler M."/>
            <person name="Boedeker C."/>
            <person name="Pinto D."/>
            <person name="Vollmers J."/>
            <person name="Rivas-Marin E."/>
            <person name="Kohn T."/>
            <person name="Peeters S.H."/>
            <person name="Heuer A."/>
            <person name="Rast P."/>
            <person name="Oberbeckmann S."/>
            <person name="Bunk B."/>
            <person name="Jeske O."/>
            <person name="Meyerdierks A."/>
            <person name="Storesund J.E."/>
            <person name="Kallscheuer N."/>
            <person name="Luecker S."/>
            <person name="Lage O.M."/>
            <person name="Pohl T."/>
            <person name="Merkel B.J."/>
            <person name="Hornburger P."/>
            <person name="Mueller R.-W."/>
            <person name="Bruemmer F."/>
            <person name="Labrenz M."/>
            <person name="Spormann A.M."/>
            <person name="Op den Camp H."/>
            <person name="Overmann J."/>
            <person name="Amann R."/>
            <person name="Jetten M.S.M."/>
            <person name="Mascher T."/>
            <person name="Medema M.H."/>
            <person name="Devos D.P."/>
            <person name="Kaster A.-K."/>
            <person name="Ovreas L."/>
            <person name="Rohde M."/>
            <person name="Galperin M.Y."/>
            <person name="Jogler C."/>
        </authorList>
    </citation>
    <scope>NUCLEOTIDE SEQUENCE [LARGE SCALE GENOMIC DNA]</scope>
    <source>
        <strain evidence="1 2">Enr13</strain>
    </source>
</reference>
<accession>A0A518HZ14</accession>
<sequence>MLNPDFKDMLSAFIDAKIEFLLVRAYAMAAHGYPRATGDIDLWVRADAATAPKVYQAIAEFGAPVEGLDVSDLSEPGIVFQIGVPPVRIDILTQIDSVSFDDAWPNRISVNWDGLSIPVISLGDLIQNKRSTGRTKDLADAEQLEPDA</sequence>
<dbReference type="AlphaFoldDB" id="A0A518HZ14"/>
<evidence type="ECO:0000313" key="2">
    <source>
        <dbReference type="Proteomes" id="UP000319004"/>
    </source>
</evidence>
<dbReference type="InterPro" id="IPR043519">
    <property type="entry name" value="NT_sf"/>
</dbReference>
<dbReference type="KEGG" id="snep:Enr13x_59940"/>
<gene>
    <name evidence="1" type="ORF">Enr13x_59940</name>
</gene>
<protein>
    <submittedName>
        <fullName evidence="1">Uncharacterized protein</fullName>
    </submittedName>
</protein>
<dbReference type="Gene3D" id="3.30.460.40">
    <property type="match status" value="1"/>
</dbReference>
<dbReference type="RefSeq" id="WP_145390261.1">
    <property type="nucleotide sequence ID" value="NZ_CP037423.1"/>
</dbReference>
<name>A0A518HZ14_9BACT</name>